<keyword evidence="2" id="KW-1185">Reference proteome</keyword>
<organism evidence="1 2">
    <name type="scientific">Catonella morbi ATCC 51271</name>
    <dbReference type="NCBI Taxonomy" id="592026"/>
    <lineage>
        <taxon>Bacteria</taxon>
        <taxon>Bacillati</taxon>
        <taxon>Bacillota</taxon>
        <taxon>Clostridia</taxon>
        <taxon>Lachnospirales</taxon>
        <taxon>Lachnospiraceae</taxon>
        <taxon>Catonella</taxon>
    </lineage>
</organism>
<comment type="caution">
    <text evidence="1">The sequence shown here is derived from an EMBL/GenBank/DDBJ whole genome shotgun (WGS) entry which is preliminary data.</text>
</comment>
<evidence type="ECO:0000313" key="1">
    <source>
        <dbReference type="EMBL" id="ESL01529.1"/>
    </source>
</evidence>
<proteinExistence type="predicted"/>
<name>V2XH81_9FIRM</name>
<reference evidence="1 2" key="1">
    <citation type="submission" date="2013-06" db="EMBL/GenBank/DDBJ databases">
        <authorList>
            <person name="Weinstock G."/>
            <person name="Sodergren E."/>
            <person name="Clifton S."/>
            <person name="Fulton L."/>
            <person name="Fulton B."/>
            <person name="Courtney L."/>
            <person name="Fronick C."/>
            <person name="Harrison M."/>
            <person name="Strong C."/>
            <person name="Farmer C."/>
            <person name="Delahaunty K."/>
            <person name="Markovic C."/>
            <person name="Hall O."/>
            <person name="Minx P."/>
            <person name="Tomlinson C."/>
            <person name="Mitreva M."/>
            <person name="Nelson J."/>
            <person name="Hou S."/>
            <person name="Wollam A."/>
            <person name="Pepin K.H."/>
            <person name="Johnson M."/>
            <person name="Bhonagiri V."/>
            <person name="Nash W.E."/>
            <person name="Warren W."/>
            <person name="Chinwalla A."/>
            <person name="Mardis E.R."/>
            <person name="Wilson R.K."/>
        </authorList>
    </citation>
    <scope>NUCLEOTIDE SEQUENCE [LARGE SCALE GENOMIC DNA]</scope>
    <source>
        <strain evidence="1 2">ATCC 51271</strain>
    </source>
</reference>
<dbReference type="STRING" id="592026.GCWU0000282_003283"/>
<sequence>MHPECLQLFRYHTLEVVAELCFFYLQSLQPCVPVSFLFLP</sequence>
<dbReference type="Proteomes" id="UP000018227">
    <property type="component" value="Unassembled WGS sequence"/>
</dbReference>
<dbReference type="HOGENOM" id="CLU_3286819_0_0_9"/>
<protein>
    <submittedName>
        <fullName evidence="1">Uncharacterized protein</fullName>
    </submittedName>
</protein>
<accession>V2XH81</accession>
<dbReference type="EMBL" id="ACIL03000022">
    <property type="protein sequence ID" value="ESL01529.1"/>
    <property type="molecule type" value="Genomic_DNA"/>
</dbReference>
<dbReference type="AlphaFoldDB" id="V2XH81"/>
<evidence type="ECO:0000313" key="2">
    <source>
        <dbReference type="Proteomes" id="UP000018227"/>
    </source>
</evidence>
<gene>
    <name evidence="1" type="ORF">GCWU0000282_003283</name>
</gene>